<dbReference type="GO" id="GO:0016020">
    <property type="term" value="C:membrane"/>
    <property type="evidence" value="ECO:0007669"/>
    <property type="project" value="UniProtKB-SubCell"/>
</dbReference>
<feature type="transmembrane region" description="Helical" evidence="12">
    <location>
        <begin position="12"/>
        <end position="32"/>
    </location>
</feature>
<dbReference type="EC" id="2.4.1.122" evidence="4"/>
<accession>A0A6I8UIS5</accession>
<evidence type="ECO:0000256" key="9">
    <source>
        <dbReference type="ARBA" id="ARBA00022968"/>
    </source>
</evidence>
<dbReference type="GO" id="GO:0016263">
    <property type="term" value="F:glycoprotein-N-acetylgalactosamine 3-beta-galactosyltransferase activity"/>
    <property type="evidence" value="ECO:0007669"/>
    <property type="project" value="UniProtKB-EC"/>
</dbReference>
<dbReference type="PANTHER" id="PTHR23033:SF14">
    <property type="entry name" value="GLYCOPROTEIN-N-ACETYLGALACTOSAMINE 3-BETA-GALACTOSYLTRANSFERASE 1-RELATED"/>
    <property type="match status" value="1"/>
</dbReference>
<evidence type="ECO:0000259" key="13">
    <source>
        <dbReference type="Pfam" id="PF02434"/>
    </source>
</evidence>
<sequence>MKLIRVQVAELWRILVLSFAGWLAVLELVIFFRSSTFYKLHEFVFKPYKESISSYDVGLRAQQWDDKQIAKLLYESVRVHCLLYLEDLGNGFDAMKAEHIRKTWGCRCNELSVFDSREISLTEAYLWIYRNNHHKLDWLLSVSMGTYVIVENLRHMLAPYSPSQAIYFSAQHGFYSYAHVGKGATTDHIFSRGALEHLTAENCLQDGSSLRACLARMDRGPSDKLLPFHVQEEVLPFHLRTKFWLWPCTYRSVYENQSRESCFGRGILYPYVNSNQLHVLDFLLYHLRPYGYVNPLPELRSVHFPNHIEAKAINDTLARRLSQSVRVLCLVLTWPTNHLSGTKTISETWGRHCNRVVFYSSSPHVGSPGVGVDIVGLNISDSYDFLWGKTKAAFRHAYRHYRHEADWFFKADDDTYAIIENMRYMLSSYSPDTPIHFGCNFRLGKVTYMSGGAGYVLSRKALQMFITRGIGKSMCRAKGEGTEDYQMGICMNTLNVTDGDSRDHYNRHRFFPIGLEYFLIPGRADFIDWLKKFQIHTFQKGINCCSTYSITMHKVSPYEMHFLEAVLYSARPYGIIMGHPRTKCGNRSAVVVRRGQQ</sequence>
<dbReference type="Pfam" id="PF02434">
    <property type="entry name" value="Fringe"/>
    <property type="match status" value="1"/>
</dbReference>
<evidence type="ECO:0000256" key="1">
    <source>
        <dbReference type="ARBA" id="ARBA00004606"/>
    </source>
</evidence>
<reference evidence="15" key="1">
    <citation type="submission" date="2025-08" db="UniProtKB">
        <authorList>
            <consortium name="RefSeq"/>
        </authorList>
    </citation>
    <scope>IDENTIFICATION</scope>
    <source>
        <strain evidence="15">MV-25-SWS-2005</strain>
        <tissue evidence="15">Whole body</tissue>
    </source>
</reference>
<feature type="domain" description="Fringe-like glycosyltransferase" evidence="13">
    <location>
        <begin position="338"/>
        <end position="497"/>
    </location>
</feature>
<comment type="similarity">
    <text evidence="3">Belongs to the glycosyltransferase 31 family. Beta3-Gal-T subfamily.</text>
</comment>
<keyword evidence="9" id="KW-0735">Signal-anchor</keyword>
<evidence type="ECO:0000256" key="7">
    <source>
        <dbReference type="ARBA" id="ARBA00022692"/>
    </source>
</evidence>
<gene>
    <name evidence="15" type="primary">LOC4816401</name>
</gene>
<dbReference type="AlphaFoldDB" id="A0A6I8UIS5"/>
<evidence type="ECO:0000256" key="5">
    <source>
        <dbReference type="ARBA" id="ARBA00022676"/>
    </source>
</evidence>
<dbReference type="PANTHER" id="PTHR23033">
    <property type="entry name" value="BETA1,3-GALACTOSYLTRANSFERASE"/>
    <property type="match status" value="1"/>
</dbReference>
<comment type="subcellular location">
    <subcellularLocation>
        <location evidence="1">Membrane</location>
        <topology evidence="1">Single-pass type II membrane protein</topology>
    </subcellularLocation>
</comment>
<dbReference type="RefSeq" id="XP_001356161.3">
    <property type="nucleotide sequence ID" value="XM_001356125.4"/>
</dbReference>
<evidence type="ECO:0000256" key="12">
    <source>
        <dbReference type="SAM" id="Phobius"/>
    </source>
</evidence>
<keyword evidence="7 12" id="KW-0812">Transmembrane</keyword>
<name>A0A6I8UIS5_DROPS</name>
<dbReference type="Proteomes" id="UP000001819">
    <property type="component" value="Chromosome 4"/>
</dbReference>
<keyword evidence="11 12" id="KW-0472">Membrane</keyword>
<dbReference type="InParanoid" id="A0A6I8UIS5"/>
<evidence type="ECO:0000256" key="2">
    <source>
        <dbReference type="ARBA" id="ARBA00004922"/>
    </source>
</evidence>
<keyword evidence="6" id="KW-0808">Transferase</keyword>
<organism evidence="14 15">
    <name type="scientific">Drosophila pseudoobscura pseudoobscura</name>
    <name type="common">Fruit fly</name>
    <dbReference type="NCBI Taxonomy" id="46245"/>
    <lineage>
        <taxon>Eukaryota</taxon>
        <taxon>Metazoa</taxon>
        <taxon>Ecdysozoa</taxon>
        <taxon>Arthropoda</taxon>
        <taxon>Hexapoda</taxon>
        <taxon>Insecta</taxon>
        <taxon>Pterygota</taxon>
        <taxon>Neoptera</taxon>
        <taxon>Endopterygota</taxon>
        <taxon>Diptera</taxon>
        <taxon>Brachycera</taxon>
        <taxon>Muscomorpha</taxon>
        <taxon>Ephydroidea</taxon>
        <taxon>Drosophilidae</taxon>
        <taxon>Drosophila</taxon>
        <taxon>Sophophora</taxon>
    </lineage>
</organism>
<dbReference type="InterPro" id="IPR003378">
    <property type="entry name" value="Fringe-like_glycosylTrfase"/>
</dbReference>
<evidence type="ECO:0000256" key="10">
    <source>
        <dbReference type="ARBA" id="ARBA00022989"/>
    </source>
</evidence>
<dbReference type="InterPro" id="IPR026050">
    <property type="entry name" value="C1GALT1/C1GALT1_chp1"/>
</dbReference>
<dbReference type="GO" id="GO:0000166">
    <property type="term" value="F:nucleotide binding"/>
    <property type="evidence" value="ECO:0007669"/>
    <property type="project" value="UniProtKB-KW"/>
</dbReference>
<evidence type="ECO:0000256" key="6">
    <source>
        <dbReference type="ARBA" id="ARBA00022679"/>
    </source>
</evidence>
<evidence type="ECO:0000256" key="11">
    <source>
        <dbReference type="ARBA" id="ARBA00023136"/>
    </source>
</evidence>
<proteinExistence type="inferred from homology"/>
<keyword evidence="10 12" id="KW-1133">Transmembrane helix</keyword>
<keyword evidence="5" id="KW-0328">Glycosyltransferase</keyword>
<comment type="pathway">
    <text evidence="2">Protein modification; protein glycosylation.</text>
</comment>
<evidence type="ECO:0000256" key="8">
    <source>
        <dbReference type="ARBA" id="ARBA00022741"/>
    </source>
</evidence>
<evidence type="ECO:0000313" key="15">
    <source>
        <dbReference type="RefSeq" id="XP_001356161.3"/>
    </source>
</evidence>
<keyword evidence="8" id="KW-0547">Nucleotide-binding</keyword>
<keyword evidence="14" id="KW-1185">Reference proteome</keyword>
<evidence type="ECO:0000256" key="3">
    <source>
        <dbReference type="ARBA" id="ARBA00006462"/>
    </source>
</evidence>
<dbReference type="Gene3D" id="3.90.550.50">
    <property type="match status" value="2"/>
</dbReference>
<evidence type="ECO:0000313" key="14">
    <source>
        <dbReference type="Proteomes" id="UP000001819"/>
    </source>
</evidence>
<evidence type="ECO:0000256" key="4">
    <source>
        <dbReference type="ARBA" id="ARBA00012557"/>
    </source>
</evidence>
<dbReference type="KEGG" id="dpo:4816401"/>
<protein>
    <recommendedName>
        <fullName evidence="4">N-acetylgalactosaminide beta-1,3-galactosyltransferase</fullName>
        <ecNumber evidence="4">2.4.1.122</ecNumber>
    </recommendedName>
</protein>